<evidence type="ECO:0000313" key="2">
    <source>
        <dbReference type="Proteomes" id="UP001488838"/>
    </source>
</evidence>
<organism evidence="1 2">
    <name type="scientific">Myodes glareolus</name>
    <name type="common">Bank vole</name>
    <name type="synonym">Clethrionomys glareolus</name>
    <dbReference type="NCBI Taxonomy" id="447135"/>
    <lineage>
        <taxon>Eukaryota</taxon>
        <taxon>Metazoa</taxon>
        <taxon>Chordata</taxon>
        <taxon>Craniata</taxon>
        <taxon>Vertebrata</taxon>
        <taxon>Euteleostomi</taxon>
        <taxon>Mammalia</taxon>
        <taxon>Eutheria</taxon>
        <taxon>Euarchontoglires</taxon>
        <taxon>Glires</taxon>
        <taxon>Rodentia</taxon>
        <taxon>Myomorpha</taxon>
        <taxon>Muroidea</taxon>
        <taxon>Cricetidae</taxon>
        <taxon>Arvicolinae</taxon>
        <taxon>Myodes</taxon>
    </lineage>
</organism>
<keyword evidence="2" id="KW-1185">Reference proteome</keyword>
<reference evidence="1 2" key="1">
    <citation type="journal article" date="2023" name="bioRxiv">
        <title>Conserved and derived expression patterns and positive selection on dental genes reveal complex evolutionary context of ever-growing rodent molars.</title>
        <authorList>
            <person name="Calamari Z.T."/>
            <person name="Song A."/>
            <person name="Cohen E."/>
            <person name="Akter M."/>
            <person name="Roy R.D."/>
            <person name="Hallikas O."/>
            <person name="Christensen M.M."/>
            <person name="Li P."/>
            <person name="Marangoni P."/>
            <person name="Jernvall J."/>
            <person name="Klein O.D."/>
        </authorList>
    </citation>
    <scope>NUCLEOTIDE SEQUENCE [LARGE SCALE GENOMIC DNA]</scope>
    <source>
        <strain evidence="1">V071</strain>
    </source>
</reference>
<dbReference type="EMBL" id="JBBHLL010000107">
    <property type="protein sequence ID" value="KAK7815995.1"/>
    <property type="molecule type" value="Genomic_DNA"/>
</dbReference>
<sequence>MSGLLTGAHYGFRRVMQHPLWGPEMTGWKARCCPSSEGWLDKDLCQRPKVLGLDMVTPCVIPVLRETEAGRT</sequence>
<protein>
    <submittedName>
        <fullName evidence="1">Uncharacterized protein</fullName>
    </submittedName>
</protein>
<accession>A0AAW0INF0</accession>
<dbReference type="Proteomes" id="UP001488838">
    <property type="component" value="Unassembled WGS sequence"/>
</dbReference>
<dbReference type="AlphaFoldDB" id="A0AAW0INF0"/>
<gene>
    <name evidence="1" type="ORF">U0070_014208</name>
</gene>
<name>A0AAW0INF0_MYOGA</name>
<proteinExistence type="predicted"/>
<comment type="caution">
    <text evidence="1">The sequence shown here is derived from an EMBL/GenBank/DDBJ whole genome shotgun (WGS) entry which is preliminary data.</text>
</comment>
<evidence type="ECO:0000313" key="1">
    <source>
        <dbReference type="EMBL" id="KAK7815995.1"/>
    </source>
</evidence>